<evidence type="ECO:0000313" key="3">
    <source>
        <dbReference type="Proteomes" id="UP001487740"/>
    </source>
</evidence>
<protein>
    <submittedName>
        <fullName evidence="2">Uncharacterized protein</fullName>
    </submittedName>
</protein>
<accession>A0AAW0TFY8</accession>
<evidence type="ECO:0000256" key="1">
    <source>
        <dbReference type="SAM" id="MobiDB-lite"/>
    </source>
</evidence>
<gene>
    <name evidence="2" type="ORF">O3P69_010822</name>
</gene>
<reference evidence="2 3" key="1">
    <citation type="submission" date="2023-03" db="EMBL/GenBank/DDBJ databases">
        <title>High-quality genome of Scylla paramamosain provides insights in environmental adaptation.</title>
        <authorList>
            <person name="Zhang L."/>
        </authorList>
    </citation>
    <scope>NUCLEOTIDE SEQUENCE [LARGE SCALE GENOMIC DNA]</scope>
    <source>
        <strain evidence="2">LZ_2023a</strain>
        <tissue evidence="2">Muscle</tissue>
    </source>
</reference>
<comment type="caution">
    <text evidence="2">The sequence shown here is derived from an EMBL/GenBank/DDBJ whole genome shotgun (WGS) entry which is preliminary data.</text>
</comment>
<feature type="region of interest" description="Disordered" evidence="1">
    <location>
        <begin position="81"/>
        <end position="104"/>
    </location>
</feature>
<organism evidence="2 3">
    <name type="scientific">Scylla paramamosain</name>
    <name type="common">Mud crab</name>
    <dbReference type="NCBI Taxonomy" id="85552"/>
    <lineage>
        <taxon>Eukaryota</taxon>
        <taxon>Metazoa</taxon>
        <taxon>Ecdysozoa</taxon>
        <taxon>Arthropoda</taxon>
        <taxon>Crustacea</taxon>
        <taxon>Multicrustacea</taxon>
        <taxon>Malacostraca</taxon>
        <taxon>Eumalacostraca</taxon>
        <taxon>Eucarida</taxon>
        <taxon>Decapoda</taxon>
        <taxon>Pleocyemata</taxon>
        <taxon>Brachyura</taxon>
        <taxon>Eubrachyura</taxon>
        <taxon>Portunoidea</taxon>
        <taxon>Portunidae</taxon>
        <taxon>Portuninae</taxon>
        <taxon>Scylla</taxon>
    </lineage>
</organism>
<dbReference type="AlphaFoldDB" id="A0AAW0TFY8"/>
<dbReference type="Proteomes" id="UP001487740">
    <property type="component" value="Unassembled WGS sequence"/>
</dbReference>
<keyword evidence="3" id="KW-1185">Reference proteome</keyword>
<evidence type="ECO:0000313" key="2">
    <source>
        <dbReference type="EMBL" id="KAK8386412.1"/>
    </source>
</evidence>
<dbReference type="EMBL" id="JARAKH010000031">
    <property type="protein sequence ID" value="KAK8386412.1"/>
    <property type="molecule type" value="Genomic_DNA"/>
</dbReference>
<sequence length="176" mass="18465">MVFNCTPLCRAVSILWLGPAVPRYQGAMAESAGVCGLQVIKRSNLGAVQITESESLVKVGTEAEHTFELSQHQVVAAYSRPGSVVSGRQPGTGQRSKMSRPNDRRFSTMGVAGSMGDGGVSLSGGWVADHRREGLGSCHRQSPGSCLRATNTTTLHPAVSCSLPSLAVVIAYVLVP</sequence>
<name>A0AAW0TFY8_SCYPA</name>
<proteinExistence type="predicted"/>